<dbReference type="EMBL" id="PXOT01000027">
    <property type="protein sequence ID" value="PSG87156.1"/>
    <property type="molecule type" value="Genomic_DNA"/>
</dbReference>
<dbReference type="PANTHER" id="PTHR35024:SF4">
    <property type="entry name" value="POLYMER-FORMING CYTOSKELETAL PROTEIN"/>
    <property type="match status" value="1"/>
</dbReference>
<accession>A0A2T1N6D2</accession>
<sequence length="129" mass="13768">MKKNKNQEHISIQNIIAKGTKIVGDFFSEGDLRVDGIIEGNIQTPGKVVVGKDGQISGKLSCSNAYFEGKLNGTIELTGTLTLKSTAHIEGDVVTEKLAVEPGATFNVTCEMKSSVKDINGKSKQQKTA</sequence>
<dbReference type="RefSeq" id="WP_106680684.1">
    <property type="nucleotide sequence ID" value="NZ_JACHWV010000002.1"/>
</dbReference>
<organism evidence="2 3">
    <name type="scientific">Mesoflavibacter zeaxanthinifaciens subsp. sabulilitoris</name>
    <dbReference type="NCBI Taxonomy" id="1520893"/>
    <lineage>
        <taxon>Bacteria</taxon>
        <taxon>Pseudomonadati</taxon>
        <taxon>Bacteroidota</taxon>
        <taxon>Flavobacteriia</taxon>
        <taxon>Flavobacteriales</taxon>
        <taxon>Flavobacteriaceae</taxon>
        <taxon>Mesoflavibacter</taxon>
    </lineage>
</organism>
<dbReference type="Proteomes" id="UP000238430">
    <property type="component" value="Unassembled WGS sequence"/>
</dbReference>
<comment type="caution">
    <text evidence="2">The sequence shown here is derived from an EMBL/GenBank/DDBJ whole genome shotgun (WGS) entry which is preliminary data.</text>
</comment>
<name>A0A2T1N6D2_9FLAO</name>
<proteinExistence type="inferred from homology"/>
<evidence type="ECO:0000313" key="3">
    <source>
        <dbReference type="Proteomes" id="UP000238430"/>
    </source>
</evidence>
<dbReference type="AlphaFoldDB" id="A0A2T1N6D2"/>
<evidence type="ECO:0000256" key="1">
    <source>
        <dbReference type="ARBA" id="ARBA00044755"/>
    </source>
</evidence>
<reference evidence="2 3" key="1">
    <citation type="submission" date="2018-03" db="EMBL/GenBank/DDBJ databases">
        <title>Mesoflavibacter sp. HG37 and Mesoflavibacter sp. HG96 sp.nov., two marine bacteria isolated from seawater of Western Pacific Ocean.</title>
        <authorList>
            <person name="Cheng H."/>
            <person name="Wu Y.-H."/>
            <person name="Guo L.-L."/>
            <person name="Xu X.-W."/>
        </authorList>
    </citation>
    <scope>NUCLEOTIDE SEQUENCE [LARGE SCALE GENOMIC DNA]</scope>
    <source>
        <strain evidence="2 3">KCTC 42117</strain>
    </source>
</reference>
<dbReference type="OrthoDB" id="5432602at2"/>
<protein>
    <recommendedName>
        <fullName evidence="4">Polymer-forming cytoskeletal protein</fullName>
    </recommendedName>
</protein>
<keyword evidence="3" id="KW-1185">Reference proteome</keyword>
<evidence type="ECO:0008006" key="4">
    <source>
        <dbReference type="Google" id="ProtNLM"/>
    </source>
</evidence>
<dbReference type="InterPro" id="IPR007607">
    <property type="entry name" value="BacA/B"/>
</dbReference>
<dbReference type="Pfam" id="PF04519">
    <property type="entry name" value="Bactofilin"/>
    <property type="match status" value="1"/>
</dbReference>
<dbReference type="PANTHER" id="PTHR35024">
    <property type="entry name" value="HYPOTHETICAL CYTOSOLIC PROTEIN"/>
    <property type="match status" value="1"/>
</dbReference>
<comment type="similarity">
    <text evidence="1">Belongs to the bactofilin family.</text>
</comment>
<evidence type="ECO:0000313" key="2">
    <source>
        <dbReference type="EMBL" id="PSG87156.1"/>
    </source>
</evidence>
<gene>
    <name evidence="2" type="ORF">C7H61_13690</name>
</gene>